<dbReference type="AlphaFoldDB" id="A0A1J0WF69"/>
<dbReference type="CDD" id="cd01949">
    <property type="entry name" value="GGDEF"/>
    <property type="match status" value="1"/>
</dbReference>
<dbReference type="InterPro" id="IPR050469">
    <property type="entry name" value="Diguanylate_Cyclase"/>
</dbReference>
<dbReference type="GO" id="GO:0005886">
    <property type="term" value="C:plasma membrane"/>
    <property type="evidence" value="ECO:0007669"/>
    <property type="project" value="TreeGrafter"/>
</dbReference>
<dbReference type="SUPFAM" id="SSF55073">
    <property type="entry name" value="Nucleotide cyclase"/>
    <property type="match status" value="1"/>
</dbReference>
<comment type="caution">
    <text evidence="3">Lacks conserved residue(s) required for the propagation of feature annotation.</text>
</comment>
<dbReference type="InterPro" id="IPR043128">
    <property type="entry name" value="Rev_trsase/Diguanyl_cyclase"/>
</dbReference>
<evidence type="ECO:0000313" key="7">
    <source>
        <dbReference type="Proteomes" id="UP000181897"/>
    </source>
</evidence>
<dbReference type="Pfam" id="PF00072">
    <property type="entry name" value="Response_reg"/>
    <property type="match status" value="1"/>
</dbReference>
<evidence type="ECO:0000313" key="6">
    <source>
        <dbReference type="EMBL" id="APE42961.1"/>
    </source>
</evidence>
<evidence type="ECO:0000256" key="1">
    <source>
        <dbReference type="ARBA" id="ARBA00012528"/>
    </source>
</evidence>
<dbReference type="NCBIfam" id="TIGR00254">
    <property type="entry name" value="GGDEF"/>
    <property type="match status" value="1"/>
</dbReference>
<dbReference type="GO" id="GO:1902201">
    <property type="term" value="P:negative regulation of bacterial-type flagellum-dependent cell motility"/>
    <property type="evidence" value="ECO:0007669"/>
    <property type="project" value="TreeGrafter"/>
</dbReference>
<dbReference type="PROSITE" id="PS50110">
    <property type="entry name" value="RESPONSE_REGULATORY"/>
    <property type="match status" value="2"/>
</dbReference>
<dbReference type="Gene3D" id="3.40.50.2300">
    <property type="match status" value="1"/>
</dbReference>
<evidence type="ECO:0000259" key="4">
    <source>
        <dbReference type="PROSITE" id="PS50110"/>
    </source>
</evidence>
<dbReference type="InterPro" id="IPR000160">
    <property type="entry name" value="GGDEF_dom"/>
</dbReference>
<protein>
    <recommendedName>
        <fullName evidence="1">diguanylate cyclase</fullName>
        <ecNumber evidence="1">2.7.7.65</ecNumber>
    </recommendedName>
</protein>
<dbReference type="Pfam" id="PF00990">
    <property type="entry name" value="GGDEF"/>
    <property type="match status" value="1"/>
</dbReference>
<name>A0A1J0WF69_9RHOB</name>
<dbReference type="SMART" id="SM00267">
    <property type="entry name" value="GGDEF"/>
    <property type="match status" value="1"/>
</dbReference>
<dbReference type="GO" id="GO:0000160">
    <property type="term" value="P:phosphorelay signal transduction system"/>
    <property type="evidence" value="ECO:0007669"/>
    <property type="project" value="InterPro"/>
</dbReference>
<evidence type="ECO:0000256" key="3">
    <source>
        <dbReference type="PROSITE-ProRule" id="PRU00169"/>
    </source>
</evidence>
<dbReference type="KEGG" id="suam:BOO69_05630"/>
<gene>
    <name evidence="6" type="ORF">BOO69_05630</name>
</gene>
<keyword evidence="7" id="KW-1185">Reference proteome</keyword>
<organism evidence="6 7">
    <name type="scientific">Sulfitobacter alexandrii</name>
    <dbReference type="NCBI Taxonomy" id="1917485"/>
    <lineage>
        <taxon>Bacteria</taxon>
        <taxon>Pseudomonadati</taxon>
        <taxon>Pseudomonadota</taxon>
        <taxon>Alphaproteobacteria</taxon>
        <taxon>Rhodobacterales</taxon>
        <taxon>Roseobacteraceae</taxon>
        <taxon>Sulfitobacter</taxon>
    </lineage>
</organism>
<evidence type="ECO:0000259" key="5">
    <source>
        <dbReference type="PROSITE" id="PS50887"/>
    </source>
</evidence>
<feature type="domain" description="Response regulatory" evidence="4">
    <location>
        <begin position="4"/>
        <end position="120"/>
    </location>
</feature>
<comment type="catalytic activity">
    <reaction evidence="2">
        <text>2 GTP = 3',3'-c-di-GMP + 2 diphosphate</text>
        <dbReference type="Rhea" id="RHEA:24898"/>
        <dbReference type="ChEBI" id="CHEBI:33019"/>
        <dbReference type="ChEBI" id="CHEBI:37565"/>
        <dbReference type="ChEBI" id="CHEBI:58805"/>
        <dbReference type="EC" id="2.7.7.65"/>
    </reaction>
</comment>
<dbReference type="SUPFAM" id="SSF52172">
    <property type="entry name" value="CheY-like"/>
    <property type="match status" value="2"/>
</dbReference>
<feature type="domain" description="GGDEF" evidence="5">
    <location>
        <begin position="323"/>
        <end position="471"/>
    </location>
</feature>
<dbReference type="Proteomes" id="UP000181897">
    <property type="component" value="Chromosome"/>
</dbReference>
<dbReference type="GO" id="GO:0052621">
    <property type="term" value="F:diguanylate cyclase activity"/>
    <property type="evidence" value="ECO:0007669"/>
    <property type="project" value="UniProtKB-EC"/>
</dbReference>
<dbReference type="PROSITE" id="PS50887">
    <property type="entry name" value="GGDEF"/>
    <property type="match status" value="1"/>
</dbReference>
<sequence length="473" mass="50804">MQGKILIVDPIATNRIMLKVKLASAFFGVLQAGTLAEALEITRSQGPDLIISAMDLPDGSAADLCRRLSDRPRGGPVAVLALAGENDRTTRMAALEAGVQDVLVRPFDETLLLSRVRSLIRAFNAEADLRFRDDADRALGFAEPEMPFGPQGDFVLVGQDSARLQRWSIALRPLLGGRVRLAGGSDVMSERVIATAPDVFVLVIDGTVVRPEDNLRLISALRATARTRHAGILVLQTVADAALAASALDLGADDLMTDGFDAGELALRLRTLLRRKRMTENLRHTIRSGLRAASLDPLTSLYNRRYAMPHLTKLADQAQGAGRPLAVMVCDLDHFKRINDLFGHASGDAALVQVADRLRGALRPADLAARIGGEEFMIVMPGLTLPEARQAAGRLCNLIGSRPFDLPGSATPVRITISIGMAMASIPPAVAEPGHARVSPQERGSRLMEEADRALYAAKVKGRNQVELGRPAA</sequence>
<dbReference type="RefSeq" id="WP_071971094.1">
    <property type="nucleotide sequence ID" value="NZ_CP018076.1"/>
</dbReference>
<dbReference type="Gene3D" id="3.30.70.270">
    <property type="match status" value="1"/>
</dbReference>
<dbReference type="SMART" id="SM00448">
    <property type="entry name" value="REC"/>
    <property type="match status" value="1"/>
</dbReference>
<dbReference type="InterPro" id="IPR029787">
    <property type="entry name" value="Nucleotide_cyclase"/>
</dbReference>
<dbReference type="InterPro" id="IPR001789">
    <property type="entry name" value="Sig_transdc_resp-reg_receiver"/>
</dbReference>
<dbReference type="GO" id="GO:0043709">
    <property type="term" value="P:cell adhesion involved in single-species biofilm formation"/>
    <property type="evidence" value="ECO:0007669"/>
    <property type="project" value="TreeGrafter"/>
</dbReference>
<proteinExistence type="predicted"/>
<accession>A0A1J0WF69</accession>
<feature type="domain" description="Response regulatory" evidence="4">
    <location>
        <begin position="154"/>
        <end position="273"/>
    </location>
</feature>
<dbReference type="STRING" id="1917485.BOO69_05630"/>
<dbReference type="PANTHER" id="PTHR45138:SF9">
    <property type="entry name" value="DIGUANYLATE CYCLASE DGCM-RELATED"/>
    <property type="match status" value="1"/>
</dbReference>
<dbReference type="OrthoDB" id="9812260at2"/>
<evidence type="ECO:0000256" key="2">
    <source>
        <dbReference type="ARBA" id="ARBA00034247"/>
    </source>
</evidence>
<reference evidence="6 7" key="1">
    <citation type="submission" date="2016-11" db="EMBL/GenBank/DDBJ databases">
        <title>Complete genome sequence of Sulfitobacter sp. AM1-D1, a toxic bacteria associated with marine dinoflagellate Alexandrium minutum in East China Sea.</title>
        <authorList>
            <person name="Yang Q."/>
            <person name="Zhang X."/>
            <person name="Tian X."/>
        </authorList>
    </citation>
    <scope>NUCLEOTIDE SEQUENCE [LARGE SCALE GENOMIC DNA]</scope>
    <source>
        <strain evidence="6 7">AM1-D1</strain>
    </source>
</reference>
<dbReference type="CDD" id="cd00156">
    <property type="entry name" value="REC"/>
    <property type="match status" value="1"/>
</dbReference>
<dbReference type="EMBL" id="CP018076">
    <property type="protein sequence ID" value="APE42961.1"/>
    <property type="molecule type" value="Genomic_DNA"/>
</dbReference>
<dbReference type="EC" id="2.7.7.65" evidence="1"/>
<dbReference type="FunFam" id="3.30.70.270:FF:000001">
    <property type="entry name" value="Diguanylate cyclase domain protein"/>
    <property type="match status" value="1"/>
</dbReference>
<dbReference type="PANTHER" id="PTHR45138">
    <property type="entry name" value="REGULATORY COMPONENTS OF SENSORY TRANSDUCTION SYSTEM"/>
    <property type="match status" value="1"/>
</dbReference>
<dbReference type="InterPro" id="IPR011006">
    <property type="entry name" value="CheY-like_superfamily"/>
</dbReference>